<accession>A0A642EVH2</accession>
<gene>
    <name evidence="1" type="ORF">F3B44_25500</name>
</gene>
<name>A0A642EVH2_BACFG</name>
<reference evidence="1 2" key="1">
    <citation type="journal article" date="2019" name="Nat. Med.">
        <title>A library of human gut bacterial isolates paired with longitudinal multiomics data enables mechanistic microbiome research.</title>
        <authorList>
            <person name="Poyet M."/>
            <person name="Groussin M."/>
            <person name="Gibbons S.M."/>
            <person name="Avila-Pacheco J."/>
            <person name="Jiang X."/>
            <person name="Kearney S.M."/>
            <person name="Perrotta A.R."/>
            <person name="Berdy B."/>
            <person name="Zhao S."/>
            <person name="Lieberman T.D."/>
            <person name="Swanson P.K."/>
            <person name="Smith M."/>
            <person name="Roesemann S."/>
            <person name="Alexander J.E."/>
            <person name="Rich S.A."/>
            <person name="Livny J."/>
            <person name="Vlamakis H."/>
            <person name="Clish C."/>
            <person name="Bullock K."/>
            <person name="Deik A."/>
            <person name="Scott J."/>
            <person name="Pierce K.A."/>
            <person name="Xavier R.J."/>
            <person name="Alm E.J."/>
        </authorList>
    </citation>
    <scope>NUCLEOTIDE SEQUENCE [LARGE SCALE GENOMIC DNA]</scope>
    <source>
        <strain evidence="1 2">BIOML-A106</strain>
    </source>
</reference>
<dbReference type="Proteomes" id="UP000479773">
    <property type="component" value="Unassembled WGS sequence"/>
</dbReference>
<dbReference type="AlphaFoldDB" id="A0A642EVH2"/>
<comment type="caution">
    <text evidence="1">The sequence shown here is derived from an EMBL/GenBank/DDBJ whole genome shotgun (WGS) entry which is preliminary data.</text>
</comment>
<organism evidence="1 2">
    <name type="scientific">Bacteroides fragilis</name>
    <dbReference type="NCBI Taxonomy" id="817"/>
    <lineage>
        <taxon>Bacteria</taxon>
        <taxon>Pseudomonadati</taxon>
        <taxon>Bacteroidota</taxon>
        <taxon>Bacteroidia</taxon>
        <taxon>Bacteroidales</taxon>
        <taxon>Bacteroidaceae</taxon>
        <taxon>Bacteroides</taxon>
    </lineage>
</organism>
<evidence type="ECO:0000313" key="2">
    <source>
        <dbReference type="Proteomes" id="UP000479773"/>
    </source>
</evidence>
<evidence type="ECO:0000313" key="1">
    <source>
        <dbReference type="EMBL" id="KAA4743312.1"/>
    </source>
</evidence>
<dbReference type="EMBL" id="VWEQ01000149">
    <property type="protein sequence ID" value="KAA4743312.1"/>
    <property type="molecule type" value="Genomic_DNA"/>
</dbReference>
<proteinExistence type="predicted"/>
<sequence>MKMNGIEDFMTPQCMDIAQPNHGFFGYLLRCKCLTQEDVSGDFIFIDDGTDCFVRFPSVKSHREKIRTEWNARTGRYHDFFQGMLFYVNEDRIEDFADFMTDSPDEEIRQFLQRFMTEVRAAVQTDIPGIEPLYAVSHIGQRANDGGMQWPHIHILWGIKK</sequence>
<protein>
    <submittedName>
        <fullName evidence="1">Uncharacterized protein</fullName>
    </submittedName>
</protein>